<evidence type="ECO:0000256" key="1">
    <source>
        <dbReference type="SAM" id="MobiDB-lite"/>
    </source>
</evidence>
<feature type="compositionally biased region" description="Basic residues" evidence="1">
    <location>
        <begin position="599"/>
        <end position="608"/>
    </location>
</feature>
<dbReference type="InterPro" id="IPR001646">
    <property type="entry name" value="5peptide_repeat"/>
</dbReference>
<dbReference type="Proteomes" id="UP000194225">
    <property type="component" value="Unassembled WGS sequence"/>
</dbReference>
<gene>
    <name evidence="3" type="ORF">BG653_02608</name>
</gene>
<keyword evidence="2" id="KW-0472">Membrane</keyword>
<feature type="compositionally biased region" description="Basic and acidic residues" evidence="1">
    <location>
        <begin position="537"/>
        <end position="551"/>
    </location>
</feature>
<evidence type="ECO:0000313" key="4">
    <source>
        <dbReference type="Proteomes" id="UP000194225"/>
    </source>
</evidence>
<evidence type="ECO:0008006" key="5">
    <source>
        <dbReference type="Google" id="ProtNLM"/>
    </source>
</evidence>
<comment type="caution">
    <text evidence="3">The sequence shown here is derived from an EMBL/GenBank/DDBJ whole genome shotgun (WGS) entry which is preliminary data.</text>
</comment>
<evidence type="ECO:0000313" key="3">
    <source>
        <dbReference type="EMBL" id="OSY45844.1"/>
    </source>
</evidence>
<organism evidence="3 4">
    <name type="scientific">Streptomyces platensis</name>
    <dbReference type="NCBI Taxonomy" id="58346"/>
    <lineage>
        <taxon>Bacteria</taxon>
        <taxon>Bacillati</taxon>
        <taxon>Actinomycetota</taxon>
        <taxon>Actinomycetes</taxon>
        <taxon>Kitasatosporales</taxon>
        <taxon>Streptomycetaceae</taxon>
        <taxon>Streptomyces</taxon>
    </lineage>
</organism>
<feature type="region of interest" description="Disordered" evidence="1">
    <location>
        <begin position="356"/>
        <end position="387"/>
    </location>
</feature>
<protein>
    <recommendedName>
        <fullName evidence="5">Pentapeptide repeats (8 copies)</fullName>
    </recommendedName>
</protein>
<name>A0ABX3XYC3_STRPT</name>
<feature type="compositionally biased region" description="Polar residues" evidence="1">
    <location>
        <begin position="567"/>
        <end position="586"/>
    </location>
</feature>
<accession>A0ABX3XYC3</accession>
<keyword evidence="2" id="KW-1133">Transmembrane helix</keyword>
<reference evidence="3 4" key="1">
    <citation type="submission" date="2016-09" db="EMBL/GenBank/DDBJ databases">
        <title>Streptomyces platensis DSM40041, a candidate organism with high potential of specific P450 cytochromes.</title>
        <authorList>
            <person name="Grumaz C."/>
            <person name="Vainshtein Y."/>
            <person name="Kirstahler P."/>
            <person name="Sohn K."/>
        </authorList>
    </citation>
    <scope>NUCLEOTIDE SEQUENCE [LARGE SCALE GENOMIC DNA]</scope>
    <source>
        <strain evidence="3 4">DSM 40041</strain>
    </source>
</reference>
<feature type="transmembrane region" description="Helical" evidence="2">
    <location>
        <begin position="453"/>
        <end position="473"/>
    </location>
</feature>
<proteinExistence type="predicted"/>
<feature type="region of interest" description="Disordered" evidence="1">
    <location>
        <begin position="535"/>
        <end position="608"/>
    </location>
</feature>
<dbReference type="Gene3D" id="2.160.20.80">
    <property type="entry name" value="E3 ubiquitin-protein ligase SopA"/>
    <property type="match status" value="1"/>
</dbReference>
<dbReference type="EMBL" id="MIGA01000014">
    <property type="protein sequence ID" value="OSY45844.1"/>
    <property type="molecule type" value="Genomic_DNA"/>
</dbReference>
<evidence type="ECO:0000256" key="2">
    <source>
        <dbReference type="SAM" id="Phobius"/>
    </source>
</evidence>
<sequence>MWPYCGHDATQEHPFGCYGIRVSGHTACLAHLDETDCGAYLATLAPGADIDHRSTPFTEDLLARLLDALRDPTTEHPRIGPARFDGASFTGPARFDETTFTHFASFDGATFTHAASFDRVTFAGLAAFNQTTFTYSVWFDGATFTGAAAFGRATFTGAAHFRVATFTGAVQFPGATFTRDVTFTAARFEAAQWLGPLVCGGAVKLDHAVFETPVTMMIAARALSLRRTRWAPSAALRLRYAEVDLAGAVMEYPVTVAAEPVPFTGLREVPLSEEVLAGRDVGVRVRNINGVDAAHLALTDVDLSECRFVGAVHLDQLRMDGRITFARPPIGWHRRGLMPLRWSRRRTLAEEHHWRAATVRQPAPGQEPSAHEWQPGPHHPDLSPTSSPETLAALYRQLRKTLEDGKNEPGAADFYYGECEMRRHDRTGTPWAERALLTTYWAVSGYGLRASRALASLAAAMIVTVAVTMLWGLPTQAPKTETTGRQVAAGQTLALTTGTPDPVNPTGPWGERVTTERFEKALSVMINSVIFRSSGQDPDHCRHLHRDDFPPRRTCPPWPRGPGRAQPRQTLTTTQSTERPQTSRSPGTEVIGALAPSRIPRRPRSAQR</sequence>
<keyword evidence="2" id="KW-0812">Transmembrane</keyword>
<keyword evidence="4" id="KW-1185">Reference proteome</keyword>
<dbReference type="Pfam" id="PF13576">
    <property type="entry name" value="Pentapeptide_3"/>
    <property type="match status" value="1"/>
</dbReference>